<dbReference type="Pfam" id="PF22744">
    <property type="entry name" value="Toast-rack_PspC-Cterm"/>
    <property type="match status" value="1"/>
</dbReference>
<dbReference type="PANTHER" id="PTHR33885:SF3">
    <property type="entry name" value="PHAGE SHOCK PROTEIN C"/>
    <property type="match status" value="1"/>
</dbReference>
<dbReference type="InterPro" id="IPR007168">
    <property type="entry name" value="Phageshock_PspC_N"/>
</dbReference>
<feature type="transmembrane region" description="Helical" evidence="6">
    <location>
        <begin position="301"/>
        <end position="324"/>
    </location>
</feature>
<dbReference type="InterPro" id="IPR052027">
    <property type="entry name" value="PspC"/>
</dbReference>
<feature type="transmembrane region" description="Helical" evidence="6">
    <location>
        <begin position="266"/>
        <end position="289"/>
    </location>
</feature>
<feature type="transmembrane region" description="Helical" evidence="6">
    <location>
        <begin position="136"/>
        <end position="163"/>
    </location>
</feature>
<evidence type="ECO:0000259" key="9">
    <source>
        <dbReference type="Pfam" id="PF22744"/>
    </source>
</evidence>
<accession>A0A1I3P7R1</accession>
<dbReference type="OrthoDB" id="5772680at2"/>
<evidence type="ECO:0000313" key="11">
    <source>
        <dbReference type="Proteomes" id="UP000243887"/>
    </source>
</evidence>
<feature type="domain" description="Phage shock protein PspC N-terminal" evidence="7">
    <location>
        <begin position="106"/>
        <end position="162"/>
    </location>
</feature>
<dbReference type="RefSeq" id="WP_090678314.1">
    <property type="nucleotide sequence ID" value="NZ_FORU01000004.1"/>
</dbReference>
<dbReference type="InterPro" id="IPR054319">
    <property type="entry name" value="PspC-rel_ToastRack"/>
</dbReference>
<protein>
    <submittedName>
        <fullName evidence="10">Phage shock protein C (PspC) family protein</fullName>
    </submittedName>
</protein>
<reference evidence="11" key="1">
    <citation type="submission" date="2016-10" db="EMBL/GenBank/DDBJ databases">
        <authorList>
            <person name="Varghese N."/>
            <person name="Submissions S."/>
        </authorList>
    </citation>
    <scope>NUCLEOTIDE SEQUENCE [LARGE SCALE GENOMIC DNA]</scope>
    <source>
        <strain evidence="11">DSM 26542</strain>
    </source>
</reference>
<dbReference type="GO" id="GO:0005886">
    <property type="term" value="C:plasma membrane"/>
    <property type="evidence" value="ECO:0007669"/>
    <property type="project" value="UniProtKB-SubCell"/>
</dbReference>
<organism evidence="10 11">
    <name type="scientific">Myroides guanonis</name>
    <dbReference type="NCBI Taxonomy" id="1150112"/>
    <lineage>
        <taxon>Bacteria</taxon>
        <taxon>Pseudomonadati</taxon>
        <taxon>Bacteroidota</taxon>
        <taxon>Flavobacteriia</taxon>
        <taxon>Flavobacteriales</taxon>
        <taxon>Flavobacteriaceae</taxon>
        <taxon>Myroides</taxon>
    </lineage>
</organism>
<proteinExistence type="predicted"/>
<dbReference type="PANTHER" id="PTHR33885">
    <property type="entry name" value="PHAGE SHOCK PROTEIN C"/>
    <property type="match status" value="1"/>
</dbReference>
<feature type="transmembrane region" description="Helical" evidence="6">
    <location>
        <begin position="223"/>
        <end position="246"/>
    </location>
</feature>
<evidence type="ECO:0000259" key="7">
    <source>
        <dbReference type="Pfam" id="PF04024"/>
    </source>
</evidence>
<evidence type="ECO:0000313" key="10">
    <source>
        <dbReference type="EMBL" id="SFJ17553.1"/>
    </source>
</evidence>
<dbReference type="AlphaFoldDB" id="A0A1I3P7R1"/>
<dbReference type="InterPro" id="IPR054321">
    <property type="entry name" value="PspC-rel_TM"/>
</dbReference>
<dbReference type="STRING" id="1150112.SAMN04487893_10416"/>
<evidence type="ECO:0000256" key="4">
    <source>
        <dbReference type="ARBA" id="ARBA00022989"/>
    </source>
</evidence>
<dbReference type="Pfam" id="PF04024">
    <property type="entry name" value="PspC"/>
    <property type="match status" value="1"/>
</dbReference>
<keyword evidence="3 6" id="KW-0812">Transmembrane</keyword>
<dbReference type="CDD" id="cd03493">
    <property type="entry name" value="SQR_QFR_TM"/>
    <property type="match status" value="1"/>
</dbReference>
<feature type="domain" description="PspC-related transmembrane region" evidence="8">
    <location>
        <begin position="204"/>
        <end position="321"/>
    </location>
</feature>
<feature type="transmembrane region" description="Helical" evidence="6">
    <location>
        <begin position="114"/>
        <end position="130"/>
    </location>
</feature>
<dbReference type="EMBL" id="FORU01000004">
    <property type="protein sequence ID" value="SFJ17553.1"/>
    <property type="molecule type" value="Genomic_DNA"/>
</dbReference>
<comment type="subcellular location">
    <subcellularLocation>
        <location evidence="1">Cell membrane</location>
        <topology evidence="1">Single-pass membrane protein</topology>
    </subcellularLocation>
</comment>
<sequence>MNKTLTVNIAGLVFHIEENAYQKLYQYLEAIKRSITTEEREEIIHDIELRIAELFSSKIDDFNQVIIDENVEEVIQIMGKPEDYNLDGESDNTSHDETYYNFPRVKKLYRDKENSLLGGVLAGLGHYFKIDVVWMRVIFLILLLFYGTGVVLYIILWIVIPAAKTTTQILEMRGEPINISSIEKKVKENIEYVTNKVQNFDYQKISKSTKETTNQGLEIIKRIIGVLLLFVSIAGFLVASFATIFILKNGSYINNEFSTLFFTGSYPNWITTSLFLFVMLAPFIVFLLIGLKLLYSNIKYIGAFSITIVILWIISLFTLALPVAEVNKINQIIEVYDEDDVQYENEISLGSATDTLNIKMMDYLFFSDNENNTNSESIKNIPEYLDLDIQFLQSFQDTAYATLKVEVDGKEISSKKKRKGIVEIPSYNVKYKDNTLYISDSILYENNETSWENNIKLNFYLPEKSFVQFDEQLIPFIKNQNTIQKGNHTYQLINQQLNCVDCI</sequence>
<keyword evidence="5 6" id="KW-0472">Membrane</keyword>
<dbReference type="Pfam" id="PF22571">
    <property type="entry name" value="LiaI-LiaF-TM_PspC"/>
    <property type="match status" value="1"/>
</dbReference>
<name>A0A1I3P7R1_9FLAO</name>
<keyword evidence="4 6" id="KW-1133">Transmembrane helix</keyword>
<evidence type="ECO:0000256" key="3">
    <source>
        <dbReference type="ARBA" id="ARBA00022692"/>
    </source>
</evidence>
<gene>
    <name evidence="10" type="ORF">SAMN04487893_10416</name>
</gene>
<evidence type="ECO:0000256" key="1">
    <source>
        <dbReference type="ARBA" id="ARBA00004162"/>
    </source>
</evidence>
<feature type="domain" description="PspC-related ToastRack" evidence="9">
    <location>
        <begin position="383"/>
        <end position="503"/>
    </location>
</feature>
<dbReference type="Proteomes" id="UP000243887">
    <property type="component" value="Unassembled WGS sequence"/>
</dbReference>
<keyword evidence="11" id="KW-1185">Reference proteome</keyword>
<evidence type="ECO:0000256" key="2">
    <source>
        <dbReference type="ARBA" id="ARBA00022475"/>
    </source>
</evidence>
<evidence type="ECO:0000256" key="6">
    <source>
        <dbReference type="SAM" id="Phobius"/>
    </source>
</evidence>
<evidence type="ECO:0000256" key="5">
    <source>
        <dbReference type="ARBA" id="ARBA00023136"/>
    </source>
</evidence>
<keyword evidence="2" id="KW-1003">Cell membrane</keyword>
<evidence type="ECO:0000259" key="8">
    <source>
        <dbReference type="Pfam" id="PF22571"/>
    </source>
</evidence>